<gene>
    <name evidence="3" type="ORF">S01H4_41365</name>
</gene>
<evidence type="ECO:0000256" key="2">
    <source>
        <dbReference type="ARBA" id="ARBA00023134"/>
    </source>
</evidence>
<feature type="non-terminal residue" evidence="3">
    <location>
        <position position="65"/>
    </location>
</feature>
<dbReference type="SUPFAM" id="SSF52540">
    <property type="entry name" value="P-loop containing nucleoside triphosphate hydrolases"/>
    <property type="match status" value="1"/>
</dbReference>
<dbReference type="PANTHER" id="PTHR24073">
    <property type="entry name" value="DRAB5-RELATED"/>
    <property type="match status" value="1"/>
</dbReference>
<name>X1BSB3_9ZZZZ</name>
<dbReference type="AlphaFoldDB" id="X1BSB3"/>
<comment type="caution">
    <text evidence="3">The sequence shown here is derived from an EMBL/GenBank/DDBJ whole genome shotgun (WGS) entry which is preliminary data.</text>
</comment>
<dbReference type="PRINTS" id="PR00449">
    <property type="entry name" value="RASTRNSFRMNG"/>
</dbReference>
<organism evidence="3">
    <name type="scientific">marine sediment metagenome</name>
    <dbReference type="NCBI Taxonomy" id="412755"/>
    <lineage>
        <taxon>unclassified sequences</taxon>
        <taxon>metagenomes</taxon>
        <taxon>ecological metagenomes</taxon>
    </lineage>
</organism>
<evidence type="ECO:0000313" key="3">
    <source>
        <dbReference type="EMBL" id="GAG98624.1"/>
    </source>
</evidence>
<protein>
    <recommendedName>
        <fullName evidence="4">G domain-containing protein</fullName>
    </recommendedName>
</protein>
<dbReference type="InterPro" id="IPR027417">
    <property type="entry name" value="P-loop_NTPase"/>
</dbReference>
<evidence type="ECO:0008006" key="4">
    <source>
        <dbReference type="Google" id="ProtNLM"/>
    </source>
</evidence>
<proteinExistence type="predicted"/>
<dbReference type="NCBIfam" id="TIGR00231">
    <property type="entry name" value="small_GTP"/>
    <property type="match status" value="1"/>
</dbReference>
<accession>X1BSB3</accession>
<reference evidence="3" key="1">
    <citation type="journal article" date="2014" name="Front. Microbiol.">
        <title>High frequency of phylogenetically diverse reductive dehalogenase-homologous genes in deep subseafloor sedimentary metagenomes.</title>
        <authorList>
            <person name="Kawai M."/>
            <person name="Futagami T."/>
            <person name="Toyoda A."/>
            <person name="Takaki Y."/>
            <person name="Nishi S."/>
            <person name="Hori S."/>
            <person name="Arai W."/>
            <person name="Tsubouchi T."/>
            <person name="Morono Y."/>
            <person name="Uchiyama I."/>
            <person name="Ito T."/>
            <person name="Fujiyama A."/>
            <person name="Inagaki F."/>
            <person name="Takami H."/>
        </authorList>
    </citation>
    <scope>NUCLEOTIDE SEQUENCE</scope>
    <source>
        <strain evidence="3">Expedition CK06-06</strain>
    </source>
</reference>
<dbReference type="PROSITE" id="PS51419">
    <property type="entry name" value="RAB"/>
    <property type="match status" value="1"/>
</dbReference>
<keyword evidence="1" id="KW-0547">Nucleotide-binding</keyword>
<sequence length="65" mass="7372">MSNLTLNYKVTFVGCSNVGKSSLFLRILKDQFSDTRESTIGGAFLSHCTERNKYSVWDTAGQERY</sequence>
<keyword evidence="2" id="KW-0342">GTP-binding</keyword>
<dbReference type="GO" id="GO:0005525">
    <property type="term" value="F:GTP binding"/>
    <property type="evidence" value="ECO:0007669"/>
    <property type="project" value="UniProtKB-KW"/>
</dbReference>
<dbReference type="Pfam" id="PF08477">
    <property type="entry name" value="Roc"/>
    <property type="match status" value="1"/>
</dbReference>
<dbReference type="EMBL" id="BART01022617">
    <property type="protein sequence ID" value="GAG98624.1"/>
    <property type="molecule type" value="Genomic_DNA"/>
</dbReference>
<dbReference type="InterPro" id="IPR005225">
    <property type="entry name" value="Small_GTP-bd"/>
</dbReference>
<dbReference type="Gene3D" id="3.40.50.300">
    <property type="entry name" value="P-loop containing nucleotide triphosphate hydrolases"/>
    <property type="match status" value="1"/>
</dbReference>
<evidence type="ECO:0000256" key="1">
    <source>
        <dbReference type="ARBA" id="ARBA00022741"/>
    </source>
</evidence>